<name>A0A9W4JBZ1_9EURO</name>
<accession>A0A9W4JBZ1</accession>
<proteinExistence type="predicted"/>
<dbReference type="EMBL" id="CAJVPD010000244">
    <property type="protein sequence ID" value="CAG8390683.1"/>
    <property type="molecule type" value="Genomic_DNA"/>
</dbReference>
<reference evidence="2" key="1">
    <citation type="submission" date="2021-07" db="EMBL/GenBank/DDBJ databases">
        <authorList>
            <person name="Branca A.L. A."/>
        </authorList>
    </citation>
    <scope>NUCLEOTIDE SEQUENCE</scope>
</reference>
<sequence>MGSLVFSRTSQIFAFFVLCLFILQTAEQTCSKSNPCATGCCSKHGYCGTGNEFYGADCVDTCDYKLDCDANNPCAQGCCNKFGFYGLGPDCKYPSRKAILG</sequence>
<dbReference type="OrthoDB" id="2016913at2759"/>
<evidence type="ECO:0000313" key="3">
    <source>
        <dbReference type="Proteomes" id="UP001152592"/>
    </source>
</evidence>
<dbReference type="AlphaFoldDB" id="A0A9W4JBZ1"/>
<keyword evidence="1" id="KW-0732">Signal</keyword>
<protein>
    <submittedName>
        <fullName evidence="2">Uncharacterized protein</fullName>
    </submittedName>
</protein>
<organism evidence="2 3">
    <name type="scientific">Penicillium salamii</name>
    <dbReference type="NCBI Taxonomy" id="1612424"/>
    <lineage>
        <taxon>Eukaryota</taxon>
        <taxon>Fungi</taxon>
        <taxon>Dikarya</taxon>
        <taxon>Ascomycota</taxon>
        <taxon>Pezizomycotina</taxon>
        <taxon>Eurotiomycetes</taxon>
        <taxon>Eurotiomycetidae</taxon>
        <taxon>Eurotiales</taxon>
        <taxon>Aspergillaceae</taxon>
        <taxon>Penicillium</taxon>
    </lineage>
</organism>
<evidence type="ECO:0000313" key="2">
    <source>
        <dbReference type="EMBL" id="CAG8390683.1"/>
    </source>
</evidence>
<comment type="caution">
    <text evidence="2">The sequence shown here is derived from an EMBL/GenBank/DDBJ whole genome shotgun (WGS) entry which is preliminary data.</text>
</comment>
<evidence type="ECO:0000256" key="1">
    <source>
        <dbReference type="SAM" id="SignalP"/>
    </source>
</evidence>
<dbReference type="Proteomes" id="UP001152592">
    <property type="component" value="Unassembled WGS sequence"/>
</dbReference>
<gene>
    <name evidence="2" type="ORF">PSALAMII_LOCUS6676</name>
</gene>
<feature type="chain" id="PRO_5040727872" evidence="1">
    <location>
        <begin position="28"/>
        <end position="101"/>
    </location>
</feature>
<feature type="signal peptide" evidence="1">
    <location>
        <begin position="1"/>
        <end position="27"/>
    </location>
</feature>